<protein>
    <recommendedName>
        <fullName evidence="3">Flagellar protein FliT</fullName>
    </recommendedName>
</protein>
<dbReference type="EMBL" id="CYHG01000002">
    <property type="protein sequence ID" value="CUB02890.1"/>
    <property type="molecule type" value="Genomic_DNA"/>
</dbReference>
<reference evidence="2" key="1">
    <citation type="submission" date="2015-08" db="EMBL/GenBank/DDBJ databases">
        <authorList>
            <person name="Varghese N."/>
        </authorList>
    </citation>
    <scope>NUCLEOTIDE SEQUENCE [LARGE SCALE GENOMIC DNA]</scope>
    <source>
        <strain evidence="2">JCM 18476</strain>
    </source>
</reference>
<name>A0A0K6IIE7_9GAMM</name>
<dbReference type="AlphaFoldDB" id="A0A0K6IIE7"/>
<organism evidence="1 2">
    <name type="scientific">Marinomonas fungiae</name>
    <dbReference type="NCBI Taxonomy" id="1137284"/>
    <lineage>
        <taxon>Bacteria</taxon>
        <taxon>Pseudomonadati</taxon>
        <taxon>Pseudomonadota</taxon>
        <taxon>Gammaproteobacteria</taxon>
        <taxon>Oceanospirillales</taxon>
        <taxon>Oceanospirillaceae</taxon>
        <taxon>Marinomonas</taxon>
    </lineage>
</organism>
<keyword evidence="2" id="KW-1185">Reference proteome</keyword>
<dbReference type="Proteomes" id="UP000182769">
    <property type="component" value="Unassembled WGS sequence"/>
</dbReference>
<sequence>MNQIIVDRLLTIRDEVDHLLSGEEVSEIESLLDLWSERDQLLRTLCKDRDSLIEHSTILSDELSLTNDWLAKIRTYSDKLGKDLLSSTRNQKAIQKYRR</sequence>
<evidence type="ECO:0000313" key="1">
    <source>
        <dbReference type="EMBL" id="CUB02890.1"/>
    </source>
</evidence>
<dbReference type="STRING" id="1137284.GCA_001418205_00733"/>
<accession>A0A0K6IIE7</accession>
<gene>
    <name evidence="1" type="ORF">Ga0061065_102228</name>
</gene>
<evidence type="ECO:0000313" key="2">
    <source>
        <dbReference type="Proteomes" id="UP000182769"/>
    </source>
</evidence>
<dbReference type="RefSeq" id="WP_055461859.1">
    <property type="nucleotide sequence ID" value="NZ_CYHG01000002.1"/>
</dbReference>
<evidence type="ECO:0008006" key="3">
    <source>
        <dbReference type="Google" id="ProtNLM"/>
    </source>
</evidence>
<proteinExistence type="predicted"/>